<feature type="compositionally biased region" description="Low complexity" evidence="1">
    <location>
        <begin position="51"/>
        <end position="86"/>
    </location>
</feature>
<accession>A0A3P7I125</accession>
<dbReference type="GO" id="GO:0007010">
    <property type="term" value="P:cytoskeleton organization"/>
    <property type="evidence" value="ECO:0007669"/>
    <property type="project" value="TreeGrafter"/>
</dbReference>
<dbReference type="SMART" id="SM00325">
    <property type="entry name" value="RhoGEF"/>
    <property type="match status" value="1"/>
</dbReference>
<feature type="compositionally biased region" description="Polar residues" evidence="1">
    <location>
        <begin position="29"/>
        <end position="40"/>
    </location>
</feature>
<dbReference type="OrthoDB" id="245697at2759"/>
<reference evidence="3 4" key="1">
    <citation type="submission" date="2018-11" db="EMBL/GenBank/DDBJ databases">
        <authorList>
            <consortium name="Pathogen Informatics"/>
        </authorList>
    </citation>
    <scope>NUCLEOTIDE SEQUENCE [LARGE SCALE GENOMIC DNA]</scope>
</reference>
<dbReference type="GO" id="GO:0005737">
    <property type="term" value="C:cytoplasm"/>
    <property type="evidence" value="ECO:0007669"/>
    <property type="project" value="TreeGrafter"/>
</dbReference>
<proteinExistence type="predicted"/>
<dbReference type="Proteomes" id="UP000270094">
    <property type="component" value="Unassembled WGS sequence"/>
</dbReference>
<organism evidence="3 4">
    <name type="scientific">Strongylus vulgaris</name>
    <name type="common">Blood worm</name>
    <dbReference type="NCBI Taxonomy" id="40348"/>
    <lineage>
        <taxon>Eukaryota</taxon>
        <taxon>Metazoa</taxon>
        <taxon>Ecdysozoa</taxon>
        <taxon>Nematoda</taxon>
        <taxon>Chromadorea</taxon>
        <taxon>Rhabditida</taxon>
        <taxon>Rhabditina</taxon>
        <taxon>Rhabditomorpha</taxon>
        <taxon>Strongyloidea</taxon>
        <taxon>Strongylidae</taxon>
        <taxon>Strongylus</taxon>
    </lineage>
</organism>
<dbReference type="InterPro" id="IPR000219">
    <property type="entry name" value="DH_dom"/>
</dbReference>
<dbReference type="PROSITE" id="PS50010">
    <property type="entry name" value="DH_2"/>
    <property type="match status" value="1"/>
</dbReference>
<gene>
    <name evidence="3" type="ORF">SVUK_LOCUS1278</name>
</gene>
<sequence length="358" mass="40765">MPNLLRASDRSMKMRSDSSAIDQRRSAALSPQQEAQSDSTPAHKLSVACDTSLSTSSEKLESSVSNRSSTTTTTSAENEATPSTSTGHPEDKPVPDYCTGNEEEDKRLKKLHYAAKEFYTVQESFLKYLTIMGEIYPEYVTEFGKRLGKDLLSRQGSQEHVVRELQVLFEQLKGFHQLLLEEFSKRLDSWSSLEPNMAEVIVKYADFLKICKPFLLQKGRFVQELTRLREENKDFDNATVAFEQKILKRGVGAVVQQLDQVHQNFMRYKILMMSYNRYLKPDSEEQRKTSEAIAKLEKIAQSVNDAMGLPSSEQLCKLYDRFQVRNIILEKVLQTSNGCVPPLRLSAKSRRRTTIPAA</sequence>
<dbReference type="GO" id="GO:0005085">
    <property type="term" value="F:guanyl-nucleotide exchange factor activity"/>
    <property type="evidence" value="ECO:0007669"/>
    <property type="project" value="InterPro"/>
</dbReference>
<dbReference type="InterPro" id="IPR051092">
    <property type="entry name" value="FYVE_RhoGEF_PH"/>
</dbReference>
<dbReference type="PANTHER" id="PTHR12673:SF271">
    <property type="entry name" value="FYVE, RHOGEF AND PH DOMAIN-CONTAINING PROTEIN TAG-77"/>
    <property type="match status" value="1"/>
</dbReference>
<dbReference type="GO" id="GO:0046847">
    <property type="term" value="P:filopodium assembly"/>
    <property type="evidence" value="ECO:0007669"/>
    <property type="project" value="TreeGrafter"/>
</dbReference>
<feature type="region of interest" description="Disordered" evidence="1">
    <location>
        <begin position="1"/>
        <end position="101"/>
    </location>
</feature>
<dbReference type="EMBL" id="UYYB01002462">
    <property type="protein sequence ID" value="VDM66280.1"/>
    <property type="molecule type" value="Genomic_DNA"/>
</dbReference>
<dbReference type="SUPFAM" id="SSF48065">
    <property type="entry name" value="DBL homology domain (DH-domain)"/>
    <property type="match status" value="1"/>
</dbReference>
<name>A0A3P7I125_STRVU</name>
<protein>
    <recommendedName>
        <fullName evidence="2">DH domain-containing protein</fullName>
    </recommendedName>
</protein>
<dbReference type="AlphaFoldDB" id="A0A3P7I125"/>
<dbReference type="InterPro" id="IPR035899">
    <property type="entry name" value="DBL_dom_sf"/>
</dbReference>
<dbReference type="PANTHER" id="PTHR12673">
    <property type="entry name" value="FACIOGENITAL DYSPLASIA PROTEIN"/>
    <property type="match status" value="1"/>
</dbReference>
<evidence type="ECO:0000259" key="2">
    <source>
        <dbReference type="PROSITE" id="PS50010"/>
    </source>
</evidence>
<feature type="compositionally biased region" description="Basic and acidic residues" evidence="1">
    <location>
        <begin position="7"/>
        <end position="16"/>
    </location>
</feature>
<feature type="domain" description="DH" evidence="2">
    <location>
        <begin position="110"/>
        <end position="306"/>
    </location>
</feature>
<evidence type="ECO:0000313" key="4">
    <source>
        <dbReference type="Proteomes" id="UP000270094"/>
    </source>
</evidence>
<evidence type="ECO:0000313" key="3">
    <source>
        <dbReference type="EMBL" id="VDM66280.1"/>
    </source>
</evidence>
<keyword evidence="4" id="KW-1185">Reference proteome</keyword>
<dbReference type="Pfam" id="PF00621">
    <property type="entry name" value="RhoGEF"/>
    <property type="match status" value="1"/>
</dbReference>
<dbReference type="Gene3D" id="1.20.900.10">
    <property type="entry name" value="Dbl homology (DH) domain"/>
    <property type="match status" value="1"/>
</dbReference>
<evidence type="ECO:0000256" key="1">
    <source>
        <dbReference type="SAM" id="MobiDB-lite"/>
    </source>
</evidence>